<dbReference type="AlphaFoldDB" id="A0A0A9AY71"/>
<reference evidence="1" key="1">
    <citation type="submission" date="2014-09" db="EMBL/GenBank/DDBJ databases">
        <authorList>
            <person name="Magalhaes I.L.F."/>
            <person name="Oliveira U."/>
            <person name="Santos F.R."/>
            <person name="Vidigal T.H.D.A."/>
            <person name="Brescovit A.D."/>
            <person name="Santos A.J."/>
        </authorList>
    </citation>
    <scope>NUCLEOTIDE SEQUENCE</scope>
    <source>
        <tissue evidence="1">Shoot tissue taken approximately 20 cm above the soil surface</tissue>
    </source>
</reference>
<accession>A0A0A9AY71</accession>
<evidence type="ECO:0000313" key="1">
    <source>
        <dbReference type="EMBL" id="JAD54838.1"/>
    </source>
</evidence>
<proteinExistence type="predicted"/>
<sequence>MGGQSIWAPCFPFLICRMQMNLAVRFPTRDACKDMSCTSISGACILLRLMKDILYLLSSLLISIKTRYWLVRCYGRLKFCNAKENNTTHLNLDEPEKKKAR</sequence>
<reference evidence="1" key="2">
    <citation type="journal article" date="2015" name="Data Brief">
        <title>Shoot transcriptome of the giant reed, Arundo donax.</title>
        <authorList>
            <person name="Barrero R.A."/>
            <person name="Guerrero F.D."/>
            <person name="Moolhuijzen P."/>
            <person name="Goolsby J.A."/>
            <person name="Tidwell J."/>
            <person name="Bellgard S.E."/>
            <person name="Bellgard M.I."/>
        </authorList>
    </citation>
    <scope>NUCLEOTIDE SEQUENCE</scope>
    <source>
        <tissue evidence="1">Shoot tissue taken approximately 20 cm above the soil surface</tissue>
    </source>
</reference>
<protein>
    <submittedName>
        <fullName evidence="1">Uncharacterized protein</fullName>
    </submittedName>
</protein>
<name>A0A0A9AY71_ARUDO</name>
<organism evidence="1">
    <name type="scientific">Arundo donax</name>
    <name type="common">Giant reed</name>
    <name type="synonym">Donax arundinaceus</name>
    <dbReference type="NCBI Taxonomy" id="35708"/>
    <lineage>
        <taxon>Eukaryota</taxon>
        <taxon>Viridiplantae</taxon>
        <taxon>Streptophyta</taxon>
        <taxon>Embryophyta</taxon>
        <taxon>Tracheophyta</taxon>
        <taxon>Spermatophyta</taxon>
        <taxon>Magnoliopsida</taxon>
        <taxon>Liliopsida</taxon>
        <taxon>Poales</taxon>
        <taxon>Poaceae</taxon>
        <taxon>PACMAD clade</taxon>
        <taxon>Arundinoideae</taxon>
        <taxon>Arundineae</taxon>
        <taxon>Arundo</taxon>
    </lineage>
</organism>
<dbReference type="EMBL" id="GBRH01243057">
    <property type="protein sequence ID" value="JAD54838.1"/>
    <property type="molecule type" value="Transcribed_RNA"/>
</dbReference>